<evidence type="ECO:0000313" key="1">
    <source>
        <dbReference type="EMBL" id="QBQ07790.1"/>
    </source>
</evidence>
<sequence>MRNIIKKGLDPNKITNNYSFLISHQLEFAYLNSIYQCYKLLFAKSNDIFDINFKNRTYLKRIRSLVDYTSEQQNNNLNNIRTNLLVNKCLSNTYFYVLHLNFYIH</sequence>
<keyword evidence="2" id="KW-1185">Reference proteome</keyword>
<proteinExistence type="predicted"/>
<dbReference type="Proteomes" id="UP000294309">
    <property type="component" value="Chromosome"/>
</dbReference>
<dbReference type="AlphaFoldDB" id="A0A4P7AJS0"/>
<protein>
    <submittedName>
        <fullName evidence="1">Uncharacterized protein</fullName>
    </submittedName>
</protein>
<name>A0A4P7AJS0_9MOLU</name>
<dbReference type="RefSeq" id="WP_134297577.1">
    <property type="nucleotide sequence ID" value="NZ_CP038013.1"/>
</dbReference>
<dbReference type="EMBL" id="CP038013">
    <property type="protein sequence ID" value="QBQ07790.1"/>
    <property type="molecule type" value="Genomic_DNA"/>
</dbReference>
<accession>A0A4P7AJS0</accession>
<reference evidence="1 2" key="1">
    <citation type="submission" date="2019-03" db="EMBL/GenBank/DDBJ databases">
        <title>Complete genome sequence of Spiroplasma gladiatoris TG-1 (DSM 22552).</title>
        <authorList>
            <person name="Lin Y.-C."/>
            <person name="Chou L."/>
            <person name="Kuo C.-H."/>
        </authorList>
    </citation>
    <scope>NUCLEOTIDE SEQUENCE [LARGE SCALE GENOMIC DNA]</scope>
    <source>
        <strain evidence="1 2">TG-1</strain>
    </source>
</reference>
<evidence type="ECO:0000313" key="2">
    <source>
        <dbReference type="Proteomes" id="UP000294309"/>
    </source>
</evidence>
<gene>
    <name evidence="1" type="ORF">SGLAD_v1c05910</name>
</gene>
<organism evidence="1 2">
    <name type="scientific">Spiroplasma gladiatoris</name>
    <dbReference type="NCBI Taxonomy" id="2143"/>
    <lineage>
        <taxon>Bacteria</taxon>
        <taxon>Bacillati</taxon>
        <taxon>Mycoplasmatota</taxon>
        <taxon>Mollicutes</taxon>
        <taxon>Entomoplasmatales</taxon>
        <taxon>Spiroplasmataceae</taxon>
        <taxon>Spiroplasma</taxon>
    </lineage>
</organism>
<dbReference type="KEGG" id="sgq:SGLAD_v1c05910"/>